<evidence type="ECO:0000256" key="4">
    <source>
        <dbReference type="ARBA" id="ARBA00023004"/>
    </source>
</evidence>
<evidence type="ECO:0000259" key="6">
    <source>
        <dbReference type="PROSITE" id="PS51471"/>
    </source>
</evidence>
<dbReference type="PROSITE" id="PS51471">
    <property type="entry name" value="FE2OG_OXY"/>
    <property type="match status" value="1"/>
</dbReference>
<keyword evidence="4 5" id="KW-0408">Iron</keyword>
<gene>
    <name evidence="8" type="primary">alkB</name>
    <name evidence="7" type="ORF">FHR90_001096</name>
    <name evidence="8" type="ORF">HUK83_06265</name>
</gene>
<evidence type="ECO:0000256" key="5">
    <source>
        <dbReference type="PIRSR" id="PIRSR604574-2"/>
    </source>
</evidence>
<dbReference type="GO" id="GO:0035513">
    <property type="term" value="P:oxidative RNA demethylation"/>
    <property type="evidence" value="ECO:0007669"/>
    <property type="project" value="TreeGrafter"/>
</dbReference>
<accession>A0A850NSM5</accession>
<keyword evidence="8" id="KW-0808">Transferase</keyword>
<evidence type="ECO:0000256" key="3">
    <source>
        <dbReference type="ARBA" id="ARBA00023002"/>
    </source>
</evidence>
<feature type="binding site" evidence="5">
    <location>
        <position position="132"/>
    </location>
    <ligand>
        <name>Fe cation</name>
        <dbReference type="ChEBI" id="CHEBI:24875"/>
        <note>catalytic</note>
    </ligand>
</feature>
<dbReference type="GO" id="GO:0005737">
    <property type="term" value="C:cytoplasm"/>
    <property type="evidence" value="ECO:0007669"/>
    <property type="project" value="TreeGrafter"/>
</dbReference>
<keyword evidence="3 8" id="KW-0560">Oxidoreductase</keyword>
<evidence type="ECO:0000313" key="8">
    <source>
        <dbReference type="EMBL" id="NVN29938.1"/>
    </source>
</evidence>
<dbReference type="Pfam" id="PF13532">
    <property type="entry name" value="2OG-FeII_Oxy_2"/>
    <property type="match status" value="1"/>
</dbReference>
<proteinExistence type="predicted"/>
<evidence type="ECO:0000313" key="10">
    <source>
        <dbReference type="Proteomes" id="UP000565205"/>
    </source>
</evidence>
<feature type="domain" description="Fe2OG dioxygenase" evidence="6">
    <location>
        <begin position="112"/>
        <end position="205"/>
    </location>
</feature>
<evidence type="ECO:0000256" key="2">
    <source>
        <dbReference type="ARBA" id="ARBA00022964"/>
    </source>
</evidence>
<dbReference type="InterPro" id="IPR005123">
    <property type="entry name" value="Oxoglu/Fe-dep_dioxygenase_dom"/>
</dbReference>
<dbReference type="RefSeq" id="WP_176623056.1">
    <property type="nucleotide sequence ID" value="NZ_JABXXQ010000085.1"/>
</dbReference>
<evidence type="ECO:0000256" key="1">
    <source>
        <dbReference type="ARBA" id="ARBA00022723"/>
    </source>
</evidence>
<dbReference type="Proteomes" id="UP000557688">
    <property type="component" value="Unassembled WGS sequence"/>
</dbReference>
<dbReference type="GO" id="GO:0035515">
    <property type="term" value="F:oxidative RNA demethylase activity"/>
    <property type="evidence" value="ECO:0007669"/>
    <property type="project" value="TreeGrafter"/>
</dbReference>
<keyword evidence="9" id="KW-1185">Reference proteome</keyword>
<keyword evidence="8" id="KW-0489">Methyltransferase</keyword>
<dbReference type="GO" id="GO:0032259">
    <property type="term" value="P:methylation"/>
    <property type="evidence" value="ECO:0007669"/>
    <property type="project" value="UniProtKB-KW"/>
</dbReference>
<protein>
    <submittedName>
        <fullName evidence="7">Alkylated DNA repair protein (DNA oxidative demethylase)</fullName>
    </submittedName>
    <submittedName>
        <fullName evidence="8">DNA oxidative demethylase AlkB</fullName>
        <ecNumber evidence="7 8">1.14.11.33</ecNumber>
    </submittedName>
</protein>
<comment type="caution">
    <text evidence="8">The sequence shown here is derived from an EMBL/GenBank/DDBJ whole genome shotgun (WGS) entry which is preliminary data.</text>
</comment>
<feature type="binding site" evidence="5">
    <location>
        <position position="186"/>
    </location>
    <ligand>
        <name>Fe cation</name>
        <dbReference type="ChEBI" id="CHEBI:24875"/>
        <note>catalytic</note>
    </ligand>
</feature>
<feature type="binding site" evidence="5">
    <location>
        <position position="130"/>
    </location>
    <ligand>
        <name>Fe cation</name>
        <dbReference type="ChEBI" id="CHEBI:24875"/>
        <note>catalytic</note>
    </ligand>
</feature>
<dbReference type="EC" id="1.14.11.33" evidence="7 8"/>
<dbReference type="GO" id="GO:0008168">
    <property type="term" value="F:methyltransferase activity"/>
    <property type="evidence" value="ECO:0007669"/>
    <property type="project" value="UniProtKB-KW"/>
</dbReference>
<keyword evidence="1 5" id="KW-0479">Metal-binding</keyword>
<organism evidence="8 10">
    <name type="scientific">Endobacter medicaginis</name>
    <dbReference type="NCBI Taxonomy" id="1181271"/>
    <lineage>
        <taxon>Bacteria</taxon>
        <taxon>Pseudomonadati</taxon>
        <taxon>Pseudomonadota</taxon>
        <taxon>Alphaproteobacteria</taxon>
        <taxon>Acetobacterales</taxon>
        <taxon>Acetobacteraceae</taxon>
        <taxon>Endobacter</taxon>
    </lineage>
</organism>
<comment type="cofactor">
    <cofactor evidence="5">
        <name>Fe(2+)</name>
        <dbReference type="ChEBI" id="CHEBI:29033"/>
    </cofactor>
    <text evidence="5">Binds 1 Fe(2+) ion per subunit.</text>
</comment>
<evidence type="ECO:0000313" key="9">
    <source>
        <dbReference type="Proteomes" id="UP000557688"/>
    </source>
</evidence>
<dbReference type="InterPro" id="IPR037151">
    <property type="entry name" value="AlkB-like_sf"/>
</dbReference>
<dbReference type="GO" id="GO:0035516">
    <property type="term" value="F:broad specificity oxidative DNA demethylase activity"/>
    <property type="evidence" value="ECO:0007669"/>
    <property type="project" value="UniProtKB-EC"/>
</dbReference>
<dbReference type="InterPro" id="IPR004574">
    <property type="entry name" value="Alkb"/>
</dbReference>
<dbReference type="Proteomes" id="UP000565205">
    <property type="component" value="Unassembled WGS sequence"/>
</dbReference>
<sequence length="206" mass="22138">MSDLFTGERRTVVLGEGAAVLAGYAGDRVEALLETVATIAEASPFRHLVTPGGFVMSVAMTNCGRQGWVSDRRGYRYERVDPLTGRDWPAMPELFASLARQAAAELGFDGFAPDACLINRYVAGARLSLHQDRDEASPEAPIVSVSLGAPATFLWGGVARGERVRRIRLGEGDVVVWGGASRMVFHGVAPLHAGERINLTFRRAAA</sequence>
<dbReference type="SUPFAM" id="SSF51197">
    <property type="entry name" value="Clavaminate synthase-like"/>
    <property type="match status" value="1"/>
</dbReference>
<dbReference type="EMBL" id="JACHXV010000003">
    <property type="protein sequence ID" value="MBB3173278.1"/>
    <property type="molecule type" value="Genomic_DNA"/>
</dbReference>
<dbReference type="InterPro" id="IPR027450">
    <property type="entry name" value="AlkB-like"/>
</dbReference>
<dbReference type="GO" id="GO:0008198">
    <property type="term" value="F:ferrous iron binding"/>
    <property type="evidence" value="ECO:0007669"/>
    <property type="project" value="TreeGrafter"/>
</dbReference>
<dbReference type="Gene3D" id="2.60.120.590">
    <property type="entry name" value="Alpha-ketoglutarate-dependent dioxygenase AlkB-like"/>
    <property type="match status" value="1"/>
</dbReference>
<dbReference type="PANTHER" id="PTHR16557:SF2">
    <property type="entry name" value="NUCLEIC ACID DIOXYGENASE ALKBH1"/>
    <property type="match status" value="1"/>
</dbReference>
<keyword evidence="2" id="KW-0223">Dioxygenase</keyword>
<reference evidence="7 9" key="2">
    <citation type="submission" date="2020-08" db="EMBL/GenBank/DDBJ databases">
        <title>Genomic Encyclopedia of Type Strains, Phase III (KMG-III): the genomes of soil and plant-associated and newly described type strains.</title>
        <authorList>
            <person name="Whitman W."/>
        </authorList>
    </citation>
    <scope>NUCLEOTIDE SEQUENCE [LARGE SCALE GENOMIC DNA]</scope>
    <source>
        <strain evidence="7 9">CECT 8088</strain>
    </source>
</reference>
<dbReference type="AlphaFoldDB" id="A0A850NSM5"/>
<reference evidence="8 10" key="1">
    <citation type="submission" date="2020-06" db="EMBL/GenBank/DDBJ databases">
        <title>Description of novel acetic acid bacteria.</title>
        <authorList>
            <person name="Sombolestani A."/>
        </authorList>
    </citation>
    <scope>NUCLEOTIDE SEQUENCE [LARGE SCALE GENOMIC DNA]</scope>
    <source>
        <strain evidence="8 10">LMG 26838</strain>
    </source>
</reference>
<dbReference type="PANTHER" id="PTHR16557">
    <property type="entry name" value="ALKYLATED DNA REPAIR PROTEIN ALKB-RELATED"/>
    <property type="match status" value="1"/>
</dbReference>
<name>A0A850NSM5_9PROT</name>
<dbReference type="EMBL" id="JABXXQ010000085">
    <property type="protein sequence ID" value="NVN29938.1"/>
    <property type="molecule type" value="Genomic_DNA"/>
</dbReference>
<dbReference type="NCBIfam" id="NF011930">
    <property type="entry name" value="PRK15401.1"/>
    <property type="match status" value="1"/>
</dbReference>
<evidence type="ECO:0000313" key="7">
    <source>
        <dbReference type="EMBL" id="MBB3173278.1"/>
    </source>
</evidence>